<dbReference type="InterPro" id="IPR025447">
    <property type="entry name" value="DUF4192"/>
</dbReference>
<dbReference type="RefSeq" id="WP_344775778.1">
    <property type="nucleotide sequence ID" value="NZ_BAABAH010000008.1"/>
</dbReference>
<accession>A0ABP7IMH7</accession>
<gene>
    <name evidence="1" type="ORF">GCM10022242_24510</name>
</gene>
<evidence type="ECO:0000313" key="2">
    <source>
        <dbReference type="Proteomes" id="UP001501821"/>
    </source>
</evidence>
<proteinExistence type="predicted"/>
<keyword evidence="2" id="KW-1185">Reference proteome</keyword>
<name>A0ABP7IMH7_9ACTN</name>
<reference evidence="2" key="1">
    <citation type="journal article" date="2019" name="Int. J. Syst. Evol. Microbiol.">
        <title>The Global Catalogue of Microorganisms (GCM) 10K type strain sequencing project: providing services to taxonomists for standard genome sequencing and annotation.</title>
        <authorList>
            <consortium name="The Broad Institute Genomics Platform"/>
            <consortium name="The Broad Institute Genome Sequencing Center for Infectious Disease"/>
            <person name="Wu L."/>
            <person name="Ma J."/>
        </authorList>
    </citation>
    <scope>NUCLEOTIDE SEQUENCE [LARGE SCALE GENOMIC DNA]</scope>
    <source>
        <strain evidence="2">JCM 16953</strain>
    </source>
</reference>
<organism evidence="1 2">
    <name type="scientific">Nocardioides panacisoli</name>
    <dbReference type="NCBI Taxonomy" id="627624"/>
    <lineage>
        <taxon>Bacteria</taxon>
        <taxon>Bacillati</taxon>
        <taxon>Actinomycetota</taxon>
        <taxon>Actinomycetes</taxon>
        <taxon>Propionibacteriales</taxon>
        <taxon>Nocardioidaceae</taxon>
        <taxon>Nocardioides</taxon>
    </lineage>
</organism>
<dbReference type="Pfam" id="PF13830">
    <property type="entry name" value="DUF4192"/>
    <property type="match status" value="1"/>
</dbReference>
<dbReference type="Proteomes" id="UP001501821">
    <property type="component" value="Unassembled WGS sequence"/>
</dbReference>
<comment type="caution">
    <text evidence="1">The sequence shown here is derived from an EMBL/GenBank/DDBJ whole genome shotgun (WGS) entry which is preliminary data.</text>
</comment>
<evidence type="ECO:0000313" key="1">
    <source>
        <dbReference type="EMBL" id="GAA3822024.1"/>
    </source>
</evidence>
<sequence length="345" mass="37807">MTLSSLPQPTPDPSARFTARSTEDLLAVAPVVLGFHPQDSVVMLTFGGNRAFHARIDLPPPAEDLATRRRDLDHLAASLTEPARRERVAAVALLFYSEDPRPADVAWRRLRRALGDCGVRVIEAVRVGSHRYHPLLDRDGRRRQDGVPFDVSAHPFVAESVLGGTVIHRSRDALVATLDPDRAAQDRVRAVVDGELRRGGVPELVLELLAAGTWVRALVERHVDAGTLPAEPEIARLAWTMQAVRVRDAAWGLIRRNRAREHVELWLGVVRRTPDELAAPPAALLGWSAWMAGDGALAWSAVDRCREADPAYRLAGLIAHALEHALPPETGEMEFDWAAGLAEPG</sequence>
<dbReference type="EMBL" id="BAABAH010000008">
    <property type="protein sequence ID" value="GAA3822024.1"/>
    <property type="molecule type" value="Genomic_DNA"/>
</dbReference>
<evidence type="ECO:0008006" key="3">
    <source>
        <dbReference type="Google" id="ProtNLM"/>
    </source>
</evidence>
<protein>
    <recommendedName>
        <fullName evidence="3">DUF4192 domain-containing protein</fullName>
    </recommendedName>
</protein>